<evidence type="ECO:0000313" key="1">
    <source>
        <dbReference type="EMBL" id="KAK4345375.1"/>
    </source>
</evidence>
<name>A0AAE1R582_9SOLA</name>
<protein>
    <submittedName>
        <fullName evidence="1">Uncharacterized protein</fullName>
    </submittedName>
</protein>
<dbReference type="Proteomes" id="UP001291623">
    <property type="component" value="Unassembled WGS sequence"/>
</dbReference>
<accession>A0AAE1R582</accession>
<dbReference type="AlphaFoldDB" id="A0AAE1R582"/>
<proteinExistence type="predicted"/>
<dbReference type="EMBL" id="JAVYJV010000019">
    <property type="protein sequence ID" value="KAK4345375.1"/>
    <property type="molecule type" value="Genomic_DNA"/>
</dbReference>
<organism evidence="1 2">
    <name type="scientific">Anisodus tanguticus</name>
    <dbReference type="NCBI Taxonomy" id="243964"/>
    <lineage>
        <taxon>Eukaryota</taxon>
        <taxon>Viridiplantae</taxon>
        <taxon>Streptophyta</taxon>
        <taxon>Embryophyta</taxon>
        <taxon>Tracheophyta</taxon>
        <taxon>Spermatophyta</taxon>
        <taxon>Magnoliopsida</taxon>
        <taxon>eudicotyledons</taxon>
        <taxon>Gunneridae</taxon>
        <taxon>Pentapetalae</taxon>
        <taxon>asterids</taxon>
        <taxon>lamiids</taxon>
        <taxon>Solanales</taxon>
        <taxon>Solanaceae</taxon>
        <taxon>Solanoideae</taxon>
        <taxon>Hyoscyameae</taxon>
        <taxon>Anisodus</taxon>
    </lineage>
</organism>
<reference evidence="1" key="1">
    <citation type="submission" date="2023-12" db="EMBL/GenBank/DDBJ databases">
        <title>Genome assembly of Anisodus tanguticus.</title>
        <authorList>
            <person name="Wang Y.-J."/>
        </authorList>
    </citation>
    <scope>NUCLEOTIDE SEQUENCE</scope>
    <source>
        <strain evidence="1">KB-2021</strain>
        <tissue evidence="1">Leaf</tissue>
    </source>
</reference>
<sequence>MAIEFVAVCVDAVDTVISKDNSSSSSTQSNVLPTPYADVDVAKSMQMKHARLRGPCFNFGEDEIYVKWVKHKLILSPRGQQRALISGPKLRNFPSEVVISGD</sequence>
<gene>
    <name evidence="1" type="ORF">RND71_035551</name>
</gene>
<comment type="caution">
    <text evidence="1">The sequence shown here is derived from an EMBL/GenBank/DDBJ whole genome shotgun (WGS) entry which is preliminary data.</text>
</comment>
<keyword evidence="2" id="KW-1185">Reference proteome</keyword>
<evidence type="ECO:0000313" key="2">
    <source>
        <dbReference type="Proteomes" id="UP001291623"/>
    </source>
</evidence>